<protein>
    <submittedName>
        <fullName evidence="1">Uncharacterized protein</fullName>
    </submittedName>
</protein>
<dbReference type="AlphaFoldDB" id="A0A1M5TDD7"/>
<reference evidence="1 2" key="1">
    <citation type="submission" date="2016-11" db="EMBL/GenBank/DDBJ databases">
        <authorList>
            <person name="Jaros S."/>
            <person name="Januszkiewicz K."/>
            <person name="Wedrychowicz H."/>
        </authorList>
    </citation>
    <scope>NUCLEOTIDE SEQUENCE [LARGE SCALE GENOMIC DNA]</scope>
    <source>
        <strain evidence="1 2">GAS242</strain>
    </source>
</reference>
<sequence length="110" mass="12335">MVVRALPKPYLSRRQEFGSLFYGSLGIAQTDIEARANRTAKNYSFFGAPVGLIVTIDRLLYGLLIVRPEWREILWLGVTAHPTAEWIASQMVTIRKCQMAVPVRAGKEGT</sequence>
<dbReference type="GO" id="GO:0016491">
    <property type="term" value="F:oxidoreductase activity"/>
    <property type="evidence" value="ECO:0007669"/>
    <property type="project" value="InterPro"/>
</dbReference>
<gene>
    <name evidence="1" type="ORF">SAMN05444169_7707</name>
</gene>
<dbReference type="InterPro" id="IPR000415">
    <property type="entry name" value="Nitroreductase-like"/>
</dbReference>
<evidence type="ECO:0000313" key="2">
    <source>
        <dbReference type="Proteomes" id="UP000190675"/>
    </source>
</evidence>
<proteinExistence type="predicted"/>
<name>A0A1M5TDD7_9BRAD</name>
<organism evidence="1 2">
    <name type="scientific">Bradyrhizobium erythrophlei</name>
    <dbReference type="NCBI Taxonomy" id="1437360"/>
    <lineage>
        <taxon>Bacteria</taxon>
        <taxon>Pseudomonadati</taxon>
        <taxon>Pseudomonadota</taxon>
        <taxon>Alphaproteobacteria</taxon>
        <taxon>Hyphomicrobiales</taxon>
        <taxon>Nitrobacteraceae</taxon>
        <taxon>Bradyrhizobium</taxon>
    </lineage>
</organism>
<dbReference type="Proteomes" id="UP000190675">
    <property type="component" value="Chromosome I"/>
</dbReference>
<accession>A0A1M5TDD7</accession>
<dbReference type="Gene3D" id="3.40.109.10">
    <property type="entry name" value="NADH Oxidase"/>
    <property type="match status" value="1"/>
</dbReference>
<dbReference type="EMBL" id="LT670818">
    <property type="protein sequence ID" value="SHH48825.1"/>
    <property type="molecule type" value="Genomic_DNA"/>
</dbReference>
<evidence type="ECO:0000313" key="1">
    <source>
        <dbReference type="EMBL" id="SHH48825.1"/>
    </source>
</evidence>